<organism evidence="2 3">
    <name type="scientific">Chryseobacterium takakiae</name>
    <dbReference type="NCBI Taxonomy" id="1302685"/>
    <lineage>
        <taxon>Bacteria</taxon>
        <taxon>Pseudomonadati</taxon>
        <taxon>Bacteroidota</taxon>
        <taxon>Flavobacteriia</taxon>
        <taxon>Flavobacteriales</taxon>
        <taxon>Weeksellaceae</taxon>
        <taxon>Chryseobacterium group</taxon>
        <taxon>Chryseobacterium</taxon>
    </lineage>
</organism>
<feature type="domain" description="Glycosyltransferase 2-like" evidence="1">
    <location>
        <begin position="6"/>
        <end position="134"/>
    </location>
</feature>
<protein>
    <submittedName>
        <fullName evidence="2">Glycosyltransferase involved in cell wall bisynthesis</fullName>
    </submittedName>
</protein>
<dbReference type="Gene3D" id="3.90.550.10">
    <property type="entry name" value="Spore Coat Polysaccharide Biosynthesis Protein SpsA, Chain A"/>
    <property type="match status" value="1"/>
</dbReference>
<dbReference type="Proteomes" id="UP000184236">
    <property type="component" value="Unassembled WGS sequence"/>
</dbReference>
<proteinExistence type="predicted"/>
<dbReference type="InterPro" id="IPR029044">
    <property type="entry name" value="Nucleotide-diphossugar_trans"/>
</dbReference>
<dbReference type="PANTHER" id="PTHR22916:SF3">
    <property type="entry name" value="UDP-GLCNAC:BETAGAL BETA-1,3-N-ACETYLGLUCOSAMINYLTRANSFERASE-LIKE PROTEIN 1"/>
    <property type="match status" value="1"/>
</dbReference>
<dbReference type="OrthoDB" id="597270at2"/>
<dbReference type="Pfam" id="PF00535">
    <property type="entry name" value="Glycos_transf_2"/>
    <property type="match status" value="1"/>
</dbReference>
<dbReference type="InterPro" id="IPR001173">
    <property type="entry name" value="Glyco_trans_2-like"/>
</dbReference>
<dbReference type="STRING" id="1302685.SAMN05444408_103172"/>
<keyword evidence="3" id="KW-1185">Reference proteome</keyword>
<evidence type="ECO:0000313" key="2">
    <source>
        <dbReference type="EMBL" id="SHE69808.1"/>
    </source>
</evidence>
<keyword evidence="2" id="KW-0808">Transferase</keyword>
<evidence type="ECO:0000313" key="3">
    <source>
        <dbReference type="Proteomes" id="UP000184236"/>
    </source>
</evidence>
<reference evidence="3" key="1">
    <citation type="submission" date="2016-11" db="EMBL/GenBank/DDBJ databases">
        <authorList>
            <person name="Varghese N."/>
            <person name="Submissions S."/>
        </authorList>
    </citation>
    <scope>NUCLEOTIDE SEQUENCE [LARGE SCALE GENOMIC DNA]</scope>
    <source>
        <strain evidence="3">DSM 26898</strain>
    </source>
</reference>
<sequence length="273" mass="32493">MMSKVSIIIPCFNHALYLEECIQSIIAQSYTHWECIIIDDGSTDNTSEVAQKLINHKIRYIYQENKGVSSARNHGIKQATGDYILPLDADDTLNPLALEKMLEVFAKNKETMIVFSDTVTFGHINNKLTMEEKFSIKELLLQNKLFCTSMFPKKYFDQGIKYDEKLTHGLEDWEFWIQLISSHRNLPVTKIEYPVFNYRSHYGSSRNNDVFKDDHKKEIIYHMIYEKHKALFHEFYPSYLSLLKRITFYEKKLEHIYNSKLYRIYNFLIHLFR</sequence>
<dbReference type="RefSeq" id="WP_083573172.1">
    <property type="nucleotide sequence ID" value="NZ_FQVO01000003.1"/>
</dbReference>
<gene>
    <name evidence="2" type="ORF">SAMN05444408_103172</name>
</gene>
<accession>A0A1M4VLK4</accession>
<dbReference type="SUPFAM" id="SSF53448">
    <property type="entry name" value="Nucleotide-diphospho-sugar transferases"/>
    <property type="match status" value="1"/>
</dbReference>
<dbReference type="EMBL" id="FQVO01000003">
    <property type="protein sequence ID" value="SHE69808.1"/>
    <property type="molecule type" value="Genomic_DNA"/>
</dbReference>
<dbReference type="AlphaFoldDB" id="A0A1M4VLK4"/>
<name>A0A1M4VLK4_9FLAO</name>
<dbReference type="GO" id="GO:0016758">
    <property type="term" value="F:hexosyltransferase activity"/>
    <property type="evidence" value="ECO:0007669"/>
    <property type="project" value="UniProtKB-ARBA"/>
</dbReference>
<dbReference type="PANTHER" id="PTHR22916">
    <property type="entry name" value="GLYCOSYLTRANSFERASE"/>
    <property type="match status" value="1"/>
</dbReference>
<evidence type="ECO:0000259" key="1">
    <source>
        <dbReference type="Pfam" id="PF00535"/>
    </source>
</evidence>